<dbReference type="OrthoDB" id="1859415at2759"/>
<accession>A0A834TTL1</accession>
<evidence type="ECO:0000313" key="1">
    <source>
        <dbReference type="EMBL" id="KAF7827873.1"/>
    </source>
</evidence>
<proteinExistence type="predicted"/>
<comment type="caution">
    <text evidence="1">The sequence shown here is derived from an EMBL/GenBank/DDBJ whole genome shotgun (WGS) entry which is preliminary data.</text>
</comment>
<dbReference type="PANTHER" id="PTHR31696:SF14">
    <property type="entry name" value="PROTEIN MIZU-KUSSEI 1"/>
    <property type="match status" value="1"/>
</dbReference>
<dbReference type="Proteomes" id="UP000634136">
    <property type="component" value="Unassembled WGS sequence"/>
</dbReference>
<reference evidence="1" key="1">
    <citation type="submission" date="2020-09" db="EMBL/GenBank/DDBJ databases">
        <title>Genome-Enabled Discovery of Anthraquinone Biosynthesis in Senna tora.</title>
        <authorList>
            <person name="Kang S.-H."/>
            <person name="Pandey R.P."/>
            <person name="Lee C.-M."/>
            <person name="Sim J.-S."/>
            <person name="Jeong J.-T."/>
            <person name="Choi B.-S."/>
            <person name="Jung M."/>
            <person name="Ginzburg D."/>
            <person name="Zhao K."/>
            <person name="Won S.Y."/>
            <person name="Oh T.-J."/>
            <person name="Yu Y."/>
            <person name="Kim N.-H."/>
            <person name="Lee O.R."/>
            <person name="Lee T.-H."/>
            <person name="Bashyal P."/>
            <person name="Kim T.-S."/>
            <person name="Lee W.-H."/>
            <person name="Kawkins C."/>
            <person name="Kim C.-K."/>
            <person name="Kim J.S."/>
            <person name="Ahn B.O."/>
            <person name="Rhee S.Y."/>
            <person name="Sohng J.K."/>
        </authorList>
    </citation>
    <scope>NUCLEOTIDE SEQUENCE</scope>
    <source>
        <tissue evidence="1">Leaf</tissue>
    </source>
</reference>
<dbReference type="GO" id="GO:0010274">
    <property type="term" value="P:hydrotropism"/>
    <property type="evidence" value="ECO:0007669"/>
    <property type="project" value="InterPro"/>
</dbReference>
<dbReference type="EMBL" id="JAAIUW010000006">
    <property type="protein sequence ID" value="KAF7827873.1"/>
    <property type="molecule type" value="Genomic_DNA"/>
</dbReference>
<protein>
    <submittedName>
        <fullName evidence="1">Protein MIZU-KUSSEI 1</fullName>
    </submittedName>
</protein>
<sequence length="134" mass="14329">MASGSVRIALECETTSSSSSGGAKLLEEPRWRTYCNGRKCGYAHAREYYRGGGECEEWRIVKAALEPITIGAGVLPAAPAKGNGASGSEGELMYMRAKFERVSGSRDSEAFYMINIASEGNIGIGGDEGYMEEV</sequence>
<name>A0A834TTL1_9FABA</name>
<organism evidence="1 2">
    <name type="scientific">Senna tora</name>
    <dbReference type="NCBI Taxonomy" id="362788"/>
    <lineage>
        <taxon>Eukaryota</taxon>
        <taxon>Viridiplantae</taxon>
        <taxon>Streptophyta</taxon>
        <taxon>Embryophyta</taxon>
        <taxon>Tracheophyta</taxon>
        <taxon>Spermatophyta</taxon>
        <taxon>Magnoliopsida</taxon>
        <taxon>eudicotyledons</taxon>
        <taxon>Gunneridae</taxon>
        <taxon>Pentapetalae</taxon>
        <taxon>rosids</taxon>
        <taxon>fabids</taxon>
        <taxon>Fabales</taxon>
        <taxon>Fabaceae</taxon>
        <taxon>Caesalpinioideae</taxon>
        <taxon>Cassia clade</taxon>
        <taxon>Senna</taxon>
    </lineage>
</organism>
<dbReference type="Pfam" id="PF04759">
    <property type="entry name" value="DUF617"/>
    <property type="match status" value="1"/>
</dbReference>
<keyword evidence="2" id="KW-1185">Reference proteome</keyword>
<gene>
    <name evidence="1" type="ORF">G2W53_019037</name>
</gene>
<dbReference type="PANTHER" id="PTHR31696">
    <property type="entry name" value="PROTEIN MIZU-KUSSEI 1"/>
    <property type="match status" value="1"/>
</dbReference>
<dbReference type="NCBIfam" id="TIGR01570">
    <property type="entry name" value="A_thal_3588"/>
    <property type="match status" value="1"/>
</dbReference>
<dbReference type="AlphaFoldDB" id="A0A834TTL1"/>
<dbReference type="InterPro" id="IPR006460">
    <property type="entry name" value="MIZ1-like_pln"/>
</dbReference>
<evidence type="ECO:0000313" key="2">
    <source>
        <dbReference type="Proteomes" id="UP000634136"/>
    </source>
</evidence>